<sequence>MYPPYRVVLLKWKRPLRSLYLITAVLGTC</sequence>
<accession>A0A4R7VJ66</accession>
<comment type="caution">
    <text evidence="1">The sequence shown here is derived from an EMBL/GenBank/DDBJ whole genome shotgun (WGS) entry which is preliminary data.</text>
</comment>
<reference evidence="1 2" key="1">
    <citation type="submission" date="2019-03" db="EMBL/GenBank/DDBJ databases">
        <title>Genomic analyses of the natural microbiome of Caenorhabditis elegans.</title>
        <authorList>
            <person name="Samuel B."/>
        </authorList>
    </citation>
    <scope>NUCLEOTIDE SEQUENCE [LARGE SCALE GENOMIC DNA]</scope>
    <source>
        <strain evidence="1 2">BIGb0525</strain>
    </source>
</reference>
<evidence type="ECO:0000313" key="1">
    <source>
        <dbReference type="EMBL" id="TDV49470.1"/>
    </source>
</evidence>
<dbReference type="AlphaFoldDB" id="A0A4R7VJ66"/>
<dbReference type="Proteomes" id="UP000295804">
    <property type="component" value="Unassembled WGS sequence"/>
</dbReference>
<protein>
    <submittedName>
        <fullName evidence="1">Uncharacterized protein</fullName>
    </submittedName>
</protein>
<dbReference type="EMBL" id="SOCQ01000004">
    <property type="protein sequence ID" value="TDV49470.1"/>
    <property type="molecule type" value="Genomic_DNA"/>
</dbReference>
<proteinExistence type="predicted"/>
<gene>
    <name evidence="1" type="ORF">EDF87_104116</name>
</gene>
<organism evidence="1 2">
    <name type="scientific">Pseudomonas helmanticensis</name>
    <dbReference type="NCBI Taxonomy" id="1471381"/>
    <lineage>
        <taxon>Bacteria</taxon>
        <taxon>Pseudomonadati</taxon>
        <taxon>Pseudomonadota</taxon>
        <taxon>Gammaproteobacteria</taxon>
        <taxon>Pseudomonadales</taxon>
        <taxon>Pseudomonadaceae</taxon>
        <taxon>Pseudomonas</taxon>
    </lineage>
</organism>
<evidence type="ECO:0000313" key="2">
    <source>
        <dbReference type="Proteomes" id="UP000295804"/>
    </source>
</evidence>
<name>A0A4R7VJ66_9PSED</name>